<reference evidence="1 2" key="1">
    <citation type="submission" date="2018-12" db="EMBL/GenBank/DDBJ databases">
        <authorList>
            <person name="Grouzdev D.S."/>
            <person name="Krutkina M.S."/>
        </authorList>
    </citation>
    <scope>NUCLEOTIDE SEQUENCE [LARGE SCALE GENOMIC DNA]</scope>
    <source>
        <strain evidence="1 2">RmlP026</strain>
    </source>
</reference>
<dbReference type="Proteomes" id="UP000290759">
    <property type="component" value="Unassembled WGS sequence"/>
</dbReference>
<name>A0A4Q2U2K2_9HYPH</name>
<dbReference type="OrthoDB" id="9796370at2"/>
<dbReference type="EMBL" id="QYBB01000021">
    <property type="protein sequence ID" value="RYC30739.1"/>
    <property type="molecule type" value="Genomic_DNA"/>
</dbReference>
<dbReference type="InterPro" id="IPR001387">
    <property type="entry name" value="Cro/C1-type_HTH"/>
</dbReference>
<organism evidence="1 2">
    <name type="scientific">Lichenibacterium minor</name>
    <dbReference type="NCBI Taxonomy" id="2316528"/>
    <lineage>
        <taxon>Bacteria</taxon>
        <taxon>Pseudomonadati</taxon>
        <taxon>Pseudomonadota</taxon>
        <taxon>Alphaproteobacteria</taxon>
        <taxon>Hyphomicrobiales</taxon>
        <taxon>Lichenihabitantaceae</taxon>
        <taxon>Lichenibacterium</taxon>
    </lineage>
</organism>
<accession>A0A4Q2U2K2</accession>
<dbReference type="SUPFAM" id="SSF47413">
    <property type="entry name" value="lambda repressor-like DNA-binding domains"/>
    <property type="match status" value="1"/>
</dbReference>
<dbReference type="AlphaFoldDB" id="A0A4Q2U2K2"/>
<evidence type="ECO:0000313" key="2">
    <source>
        <dbReference type="Proteomes" id="UP000290759"/>
    </source>
</evidence>
<dbReference type="InterPro" id="IPR010982">
    <property type="entry name" value="Lambda_DNA-bd_dom_sf"/>
</dbReference>
<dbReference type="Gene3D" id="1.10.260.40">
    <property type="entry name" value="lambda repressor-like DNA-binding domains"/>
    <property type="match status" value="1"/>
</dbReference>
<keyword evidence="2" id="KW-1185">Reference proteome</keyword>
<dbReference type="CDD" id="cd00093">
    <property type="entry name" value="HTH_XRE"/>
    <property type="match status" value="1"/>
</dbReference>
<reference evidence="1 2" key="2">
    <citation type="submission" date="2019-02" db="EMBL/GenBank/DDBJ databases">
        <title>'Lichenibacterium ramalinii' gen. nov. sp. nov., 'Lichenibacterium minor' gen. nov. sp. nov.</title>
        <authorList>
            <person name="Pankratov T."/>
        </authorList>
    </citation>
    <scope>NUCLEOTIDE SEQUENCE [LARGE SCALE GENOMIC DNA]</scope>
    <source>
        <strain evidence="1 2">RmlP026</strain>
    </source>
</reference>
<dbReference type="RefSeq" id="WP_129228115.1">
    <property type="nucleotide sequence ID" value="NZ_QYBB01000021.1"/>
</dbReference>
<comment type="caution">
    <text evidence="1">The sequence shown here is derived from an EMBL/GenBank/DDBJ whole genome shotgun (WGS) entry which is preliminary data.</text>
</comment>
<sequence>MTPVQVRMARAALDMTAEELSKEAGLSPEDVAQLERGGQEGIASARLRTTFEGAGIAFLDADGVRYDPRLTMAKTVPLEEMNSYNDE</sequence>
<protein>
    <submittedName>
        <fullName evidence="1">Transcriptional regulator</fullName>
    </submittedName>
</protein>
<proteinExistence type="predicted"/>
<evidence type="ECO:0000313" key="1">
    <source>
        <dbReference type="EMBL" id="RYC30739.1"/>
    </source>
</evidence>
<gene>
    <name evidence="1" type="ORF">D3273_17150</name>
</gene>
<dbReference type="GO" id="GO:0003677">
    <property type="term" value="F:DNA binding"/>
    <property type="evidence" value="ECO:0007669"/>
    <property type="project" value="InterPro"/>
</dbReference>